<feature type="chain" id="PRO_5045797871" description="LppX_LprAFG lipoprotein" evidence="1">
    <location>
        <begin position="27"/>
        <end position="250"/>
    </location>
</feature>
<reference evidence="2 3" key="1">
    <citation type="submission" date="2022-01" db="EMBL/GenBank/DDBJ databases">
        <title>Nocardioides sp. nov., an actinomycete isolated from mining soil.</title>
        <authorList>
            <person name="Liu L."/>
        </authorList>
    </citation>
    <scope>NUCLEOTIDE SEQUENCE [LARGE SCALE GENOMIC DNA]</scope>
    <source>
        <strain evidence="2 3">KLBMP 9356</strain>
    </source>
</reference>
<sequence>MYPTSTRRAAAAGASTLALATLSACGAVGDLLPGRDPFLDQSPRSIARSSFDDMQDVSSMRILGDIDTKRFGRMRVDISVGRSGCRGSFDAGSGGGFELRQNADGTWLRADEKFVRAHVDGQQGDQAWRMFRGKWFVADGENEDFADLCSLDDVLADFELEPEDTGESVSSDDVVEVGDAEAIPITGGRGRKRTTIWVSLDAPHHVLKMAPAQDAGLPDALYFEEFGTKVVVETPSKKEILDLPKGQAPA</sequence>
<feature type="signal peptide" evidence="1">
    <location>
        <begin position="1"/>
        <end position="26"/>
    </location>
</feature>
<comment type="caution">
    <text evidence="2">The sequence shown here is derived from an EMBL/GenBank/DDBJ whole genome shotgun (WGS) entry which is preliminary data.</text>
</comment>
<dbReference type="RefSeq" id="WP_236400555.1">
    <property type="nucleotide sequence ID" value="NZ_JAKJHZ010000005.1"/>
</dbReference>
<keyword evidence="3" id="KW-1185">Reference proteome</keyword>
<protein>
    <recommendedName>
        <fullName evidence="4">LppX_LprAFG lipoprotein</fullName>
    </recommendedName>
</protein>
<dbReference type="PROSITE" id="PS51257">
    <property type="entry name" value="PROKAR_LIPOPROTEIN"/>
    <property type="match status" value="1"/>
</dbReference>
<dbReference type="Proteomes" id="UP001201161">
    <property type="component" value="Unassembled WGS sequence"/>
</dbReference>
<evidence type="ECO:0000256" key="1">
    <source>
        <dbReference type="SAM" id="SignalP"/>
    </source>
</evidence>
<proteinExistence type="predicted"/>
<dbReference type="EMBL" id="JAKJHZ010000005">
    <property type="protein sequence ID" value="MCF6377258.1"/>
    <property type="molecule type" value="Genomic_DNA"/>
</dbReference>
<accession>A0ABS9HB47</accession>
<keyword evidence="1" id="KW-0732">Signal</keyword>
<evidence type="ECO:0008006" key="4">
    <source>
        <dbReference type="Google" id="ProtNLM"/>
    </source>
</evidence>
<evidence type="ECO:0000313" key="3">
    <source>
        <dbReference type="Proteomes" id="UP001201161"/>
    </source>
</evidence>
<gene>
    <name evidence="2" type="ORF">L2K70_06555</name>
</gene>
<name>A0ABS9HB47_9ACTN</name>
<evidence type="ECO:0000313" key="2">
    <source>
        <dbReference type="EMBL" id="MCF6377258.1"/>
    </source>
</evidence>
<organism evidence="2 3">
    <name type="scientific">Nocardioides potassii</name>
    <dbReference type="NCBI Taxonomy" id="2911371"/>
    <lineage>
        <taxon>Bacteria</taxon>
        <taxon>Bacillati</taxon>
        <taxon>Actinomycetota</taxon>
        <taxon>Actinomycetes</taxon>
        <taxon>Propionibacteriales</taxon>
        <taxon>Nocardioidaceae</taxon>
        <taxon>Nocardioides</taxon>
    </lineage>
</organism>